<protein>
    <submittedName>
        <fullName evidence="4">Tropinesterase</fullName>
        <ecNumber evidence="4">3.1.1.10</ecNumber>
    </submittedName>
</protein>
<keyword evidence="2 4" id="KW-0378">Hydrolase</keyword>
<dbReference type="GO" id="GO:0050357">
    <property type="term" value="F:tropinesterase activity"/>
    <property type="evidence" value="ECO:0007669"/>
    <property type="project" value="UniProtKB-EC"/>
</dbReference>
<dbReference type="InterPro" id="IPR029058">
    <property type="entry name" value="AB_hydrolase_fold"/>
</dbReference>
<evidence type="ECO:0000256" key="2">
    <source>
        <dbReference type="ARBA" id="ARBA00022801"/>
    </source>
</evidence>
<dbReference type="SUPFAM" id="SSF53474">
    <property type="entry name" value="alpha/beta-Hydrolases"/>
    <property type="match status" value="1"/>
</dbReference>
<dbReference type="Gene3D" id="3.40.50.1820">
    <property type="entry name" value="alpha/beta hydrolase"/>
    <property type="match status" value="1"/>
</dbReference>
<name>A0A222EBC6_9RHOB</name>
<dbReference type="PANTHER" id="PTHR43798">
    <property type="entry name" value="MONOACYLGLYCEROL LIPASE"/>
    <property type="match status" value="1"/>
</dbReference>
<keyword evidence="5" id="KW-1185">Reference proteome</keyword>
<dbReference type="InterPro" id="IPR000073">
    <property type="entry name" value="AB_hydrolase_1"/>
</dbReference>
<keyword evidence="4" id="KW-0614">Plasmid</keyword>
<organism evidence="4 5">
    <name type="scientific">Antarctobacter heliothermus</name>
    <dbReference type="NCBI Taxonomy" id="74033"/>
    <lineage>
        <taxon>Bacteria</taxon>
        <taxon>Pseudomonadati</taxon>
        <taxon>Pseudomonadota</taxon>
        <taxon>Alphaproteobacteria</taxon>
        <taxon>Rhodobacterales</taxon>
        <taxon>Roseobacteraceae</taxon>
        <taxon>Antarctobacter</taxon>
    </lineage>
</organism>
<dbReference type="Pfam" id="PF00561">
    <property type="entry name" value="Abhydrolase_1"/>
    <property type="match status" value="1"/>
</dbReference>
<dbReference type="EC" id="3.1.1.10" evidence="4"/>
<dbReference type="EMBL" id="CP022541">
    <property type="protein sequence ID" value="ASP23499.1"/>
    <property type="molecule type" value="Genomic_DNA"/>
</dbReference>
<reference evidence="4 5" key="1">
    <citation type="submission" date="2017-07" db="EMBL/GenBank/DDBJ databases">
        <title>Genome Sequence of Antarctobacter heliothermus Strain SMS3 Isolated from a culture of the Diatom Skeletonema marinoi.</title>
        <authorList>
            <person name="Topel M."/>
            <person name="Pinder M.I.M."/>
            <person name="Johansson O.N."/>
            <person name="Kourtchenko O."/>
            <person name="Godhe A."/>
            <person name="Clarke A.K."/>
        </authorList>
    </citation>
    <scope>NUCLEOTIDE SEQUENCE [LARGE SCALE GENOMIC DNA]</scope>
    <source>
        <strain evidence="4 5">SMS3</strain>
        <plasmid evidence="5">Plasmid psms3-1</plasmid>
    </source>
</reference>
<feature type="domain" description="AB hydrolase-1" evidence="3">
    <location>
        <begin position="35"/>
        <end position="142"/>
    </location>
</feature>
<comment type="similarity">
    <text evidence="1">Belongs to the AB hydrolase superfamily.</text>
</comment>
<gene>
    <name evidence="4" type="ORF">ANTHELSMS3_05119</name>
</gene>
<dbReference type="Proteomes" id="UP000203589">
    <property type="component" value="Plasmid pSMS3-1"/>
</dbReference>
<evidence type="ECO:0000313" key="4">
    <source>
        <dbReference type="EMBL" id="ASP23499.1"/>
    </source>
</evidence>
<sequence>MHMETFSKTTPQECYWEVDGLRLAGLQWGPQDGIPVLALHGWMDHASSFRELAPKLTGCHVIALDLSGQGLSAHRAAHATYNIWDDLPQIAGLLEHLDWKSCVLLGHSRGANIASLFAAAMPEKVRALVALDSLLPEPDENGVVTSLRKFIEQTSQQKARPPRLFKSREEYINRRSARGNSWFTASALADRALETGSEGFRLRADRRLFASSAIKLNLQQLEDVLRSIRCPVLNIWAREGVLLNRPKAADVASLGTALIVEYETHTLAGDHHFHLHPDIAGQIAGAILDFTTRHKLS</sequence>
<accession>A0A222EBC6</accession>
<evidence type="ECO:0000259" key="3">
    <source>
        <dbReference type="Pfam" id="PF00561"/>
    </source>
</evidence>
<dbReference type="KEGG" id="aht:ANTHELSMS3_05119"/>
<proteinExistence type="inferred from homology"/>
<dbReference type="InterPro" id="IPR050266">
    <property type="entry name" value="AB_hydrolase_sf"/>
</dbReference>
<dbReference type="AlphaFoldDB" id="A0A222EBC6"/>
<dbReference type="GO" id="GO:0016020">
    <property type="term" value="C:membrane"/>
    <property type="evidence" value="ECO:0007669"/>
    <property type="project" value="TreeGrafter"/>
</dbReference>
<evidence type="ECO:0000256" key="1">
    <source>
        <dbReference type="ARBA" id="ARBA00008645"/>
    </source>
</evidence>
<geneLocation type="plasmid" evidence="5">
    <name>psms3-1</name>
</geneLocation>
<evidence type="ECO:0000313" key="5">
    <source>
        <dbReference type="Proteomes" id="UP000203589"/>
    </source>
</evidence>
<dbReference type="PANTHER" id="PTHR43798:SF14">
    <property type="entry name" value="SERINE HYDROLASE-LIKE PROTEIN DDB_G0286239"/>
    <property type="match status" value="1"/>
</dbReference>